<protein>
    <submittedName>
        <fullName evidence="2">Plasmid mobilization relaxosome protein MobC</fullName>
    </submittedName>
</protein>
<accession>A0ABW4E2Y0</accession>
<proteinExistence type="predicted"/>
<dbReference type="Pfam" id="PF21983">
    <property type="entry name" value="NikA-like"/>
    <property type="match status" value="1"/>
</dbReference>
<dbReference type="Proteomes" id="UP001597302">
    <property type="component" value="Unassembled WGS sequence"/>
</dbReference>
<comment type="caution">
    <text evidence="2">The sequence shown here is derived from an EMBL/GenBank/DDBJ whole genome shotgun (WGS) entry which is preliminary data.</text>
</comment>
<feature type="compositionally biased region" description="Low complexity" evidence="1">
    <location>
        <begin position="23"/>
        <end position="39"/>
    </location>
</feature>
<dbReference type="EMBL" id="JBHTOQ010000070">
    <property type="protein sequence ID" value="MFD1483511.1"/>
    <property type="molecule type" value="Genomic_DNA"/>
</dbReference>
<reference evidence="3" key="1">
    <citation type="journal article" date="2019" name="Int. J. Syst. Evol. Microbiol.">
        <title>The Global Catalogue of Microorganisms (GCM) 10K type strain sequencing project: providing services to taxonomists for standard genome sequencing and annotation.</title>
        <authorList>
            <consortium name="The Broad Institute Genomics Platform"/>
            <consortium name="The Broad Institute Genome Sequencing Center for Infectious Disease"/>
            <person name="Wu L."/>
            <person name="Ma J."/>
        </authorList>
    </citation>
    <scope>NUCLEOTIDE SEQUENCE [LARGE SCALE GENOMIC DNA]</scope>
    <source>
        <strain evidence="3">CCM 8875</strain>
    </source>
</reference>
<dbReference type="RefSeq" id="WP_379107689.1">
    <property type="nucleotide sequence ID" value="NZ_CBCSAJ010000043.1"/>
</dbReference>
<keyword evidence="3" id="KW-1185">Reference proteome</keyword>
<feature type="region of interest" description="Disordered" evidence="1">
    <location>
        <begin position="23"/>
        <end position="44"/>
    </location>
</feature>
<evidence type="ECO:0000313" key="3">
    <source>
        <dbReference type="Proteomes" id="UP001597302"/>
    </source>
</evidence>
<name>A0ABW4E2Y0_9RHOB</name>
<organism evidence="2 3">
    <name type="scientific">Paracoccus nototheniae</name>
    <dbReference type="NCBI Taxonomy" id="2489002"/>
    <lineage>
        <taxon>Bacteria</taxon>
        <taxon>Pseudomonadati</taxon>
        <taxon>Pseudomonadota</taxon>
        <taxon>Alphaproteobacteria</taxon>
        <taxon>Rhodobacterales</taxon>
        <taxon>Paracoccaceae</taxon>
        <taxon>Paracoccus</taxon>
    </lineage>
</organism>
<sequence>MLRIWHAARPALCGTAGAMMTDAATGPASATPTTRPGSAKPGRPSLAVAESRVDRVAFRMTAEELARVQAEAERAGVSVSEYCRAAALGQRVRVRSAPDLSAALVSLNRVGVNLNQITRTLNAGQPVPVDLDEVLAEVRAAVERLAEIGA</sequence>
<dbReference type="InterPro" id="IPR053842">
    <property type="entry name" value="NikA-like"/>
</dbReference>
<evidence type="ECO:0000313" key="2">
    <source>
        <dbReference type="EMBL" id="MFD1483511.1"/>
    </source>
</evidence>
<evidence type="ECO:0000256" key="1">
    <source>
        <dbReference type="SAM" id="MobiDB-lite"/>
    </source>
</evidence>
<gene>
    <name evidence="2" type="primary">mobC</name>
    <name evidence="2" type="ORF">ACFQ5P_19650</name>
</gene>